<evidence type="ECO:0000259" key="3">
    <source>
        <dbReference type="Pfam" id="PF17898"/>
    </source>
</evidence>
<proteinExistence type="predicted"/>
<evidence type="ECO:0000256" key="2">
    <source>
        <dbReference type="SAM" id="SignalP"/>
    </source>
</evidence>
<dbReference type="PROSITE" id="PS51257">
    <property type="entry name" value="PROKAR_LIPOPROTEIN"/>
    <property type="match status" value="1"/>
</dbReference>
<feature type="region of interest" description="Disordered" evidence="1">
    <location>
        <begin position="181"/>
        <end position="200"/>
    </location>
</feature>
<feature type="chain" id="PRO_5015480048" evidence="2">
    <location>
        <begin position="25"/>
        <end position="200"/>
    </location>
</feature>
<gene>
    <name evidence="4" type="ORF">CYL18_15990</name>
</gene>
<evidence type="ECO:0000256" key="1">
    <source>
        <dbReference type="SAM" id="MobiDB-lite"/>
    </source>
</evidence>
<sequence>MYKKALRVAVACCGIALASGCSEGSDETNADSYSDEKKMIVDVLKTNEGKKAIQEALADKKVKAELIMDEDTVKKTIEQTLTSKEEMQFWKDAFNDPKFVKALAKGMKSSHTDILKDLMKDPDYISRLTDILKSSDMQKEFVSLLKEKDVRKEIKTLVTETLENPLYQDQISEILLKAASDKSSKKSGGDSSSSQSEPSQ</sequence>
<evidence type="ECO:0000313" key="4">
    <source>
        <dbReference type="EMBL" id="PQD94208.1"/>
    </source>
</evidence>
<dbReference type="Pfam" id="PF17898">
    <property type="entry name" value="GerD"/>
    <property type="match status" value="1"/>
</dbReference>
<accession>A0A2S7MWU5</accession>
<feature type="signal peptide" evidence="2">
    <location>
        <begin position="1"/>
        <end position="24"/>
    </location>
</feature>
<dbReference type="OrthoDB" id="2375836at2"/>
<dbReference type="NCBIfam" id="NF040801">
    <property type="entry name" value="spore_GerD"/>
    <property type="match status" value="1"/>
</dbReference>
<keyword evidence="5" id="KW-1185">Reference proteome</keyword>
<dbReference type="EMBL" id="PKOZ01000013">
    <property type="protein sequence ID" value="PQD94208.1"/>
    <property type="molecule type" value="Genomic_DNA"/>
</dbReference>
<organism evidence="4 5">
    <name type="scientific">Pradoshia eiseniae</name>
    <dbReference type="NCBI Taxonomy" id="2064768"/>
    <lineage>
        <taxon>Bacteria</taxon>
        <taxon>Bacillati</taxon>
        <taxon>Bacillota</taxon>
        <taxon>Bacilli</taxon>
        <taxon>Bacillales</taxon>
        <taxon>Bacillaceae</taxon>
        <taxon>Pradoshia</taxon>
    </lineage>
</organism>
<feature type="domain" description="Spore germination GerD central core" evidence="3">
    <location>
        <begin position="66"/>
        <end position="179"/>
    </location>
</feature>
<name>A0A2S7MWU5_9BACI</name>
<dbReference type="RefSeq" id="WP_104850518.1">
    <property type="nucleotide sequence ID" value="NZ_PKOZ01000013.1"/>
</dbReference>
<dbReference type="Proteomes" id="UP000239663">
    <property type="component" value="Unassembled WGS sequence"/>
</dbReference>
<dbReference type="InterPro" id="IPR041262">
    <property type="entry name" value="GerD_central"/>
</dbReference>
<reference evidence="4 5" key="1">
    <citation type="submission" date="2017-12" db="EMBL/GenBank/DDBJ databases">
        <title>Taxonomic description and draft genome of Pradoshia cofamensis Gen. nov., sp. nov., a thermotolerant bacillale isolated from anterior gut of earthworm Eisenia fetida.</title>
        <authorList>
            <person name="Saha T."/>
            <person name="Chakraborty R."/>
        </authorList>
    </citation>
    <scope>NUCLEOTIDE SEQUENCE [LARGE SCALE GENOMIC DNA]</scope>
    <source>
        <strain evidence="4 5">EAG3</strain>
    </source>
</reference>
<evidence type="ECO:0000313" key="5">
    <source>
        <dbReference type="Proteomes" id="UP000239663"/>
    </source>
</evidence>
<keyword evidence="2" id="KW-0732">Signal</keyword>
<dbReference type="AlphaFoldDB" id="A0A2S7MWU5"/>
<protein>
    <submittedName>
        <fullName evidence="4">Spore gernimation protein GerD</fullName>
    </submittedName>
</protein>
<comment type="caution">
    <text evidence="4">The sequence shown here is derived from an EMBL/GenBank/DDBJ whole genome shotgun (WGS) entry which is preliminary data.</text>
</comment>